<reference evidence="1" key="1">
    <citation type="submission" date="2021-01" db="EMBL/GenBank/DDBJ databases">
        <authorList>
            <person name="Corre E."/>
            <person name="Pelletier E."/>
            <person name="Niang G."/>
            <person name="Scheremetjew M."/>
            <person name="Finn R."/>
            <person name="Kale V."/>
            <person name="Holt S."/>
            <person name="Cochrane G."/>
            <person name="Meng A."/>
            <person name="Brown T."/>
            <person name="Cohen L."/>
        </authorList>
    </citation>
    <scope>NUCLEOTIDE SEQUENCE</scope>
    <source>
        <strain evidence="1">CCMP645</strain>
    </source>
</reference>
<evidence type="ECO:0008006" key="2">
    <source>
        <dbReference type="Google" id="ProtNLM"/>
    </source>
</evidence>
<dbReference type="Gene3D" id="2.30.30.140">
    <property type="match status" value="1"/>
</dbReference>
<dbReference type="InterPro" id="IPR016197">
    <property type="entry name" value="Chromo-like_dom_sf"/>
</dbReference>
<dbReference type="Pfam" id="PF02820">
    <property type="entry name" value="MBT"/>
    <property type="match status" value="1"/>
</dbReference>
<protein>
    <recommendedName>
        <fullName evidence="2">Agenet domain-containing protein</fullName>
    </recommendedName>
</protein>
<accession>A0A7S4B393</accession>
<dbReference type="InterPro" id="IPR004092">
    <property type="entry name" value="Mbt"/>
</dbReference>
<dbReference type="EMBL" id="HBIZ01007038">
    <property type="protein sequence ID" value="CAE0751445.1"/>
    <property type="molecule type" value="Transcribed_RNA"/>
</dbReference>
<proteinExistence type="predicted"/>
<dbReference type="PROSITE" id="PS51079">
    <property type="entry name" value="MBT"/>
    <property type="match status" value="1"/>
</dbReference>
<sequence length="416" mass="45526">MPSTVHEQRHISAVSPALVHSRWPRYMKQSSAHFLPTPQAKYLASPHFSFVAPTASGKRRLVSPVACDVPRVGGERVEIGDPIICRDEASNAWWRATVKEVRGEQILVHYMGCDDAWDTWMDASSPDIARVEASEADRAAFQQDDMEAGLDDMELLEKYRRQQWEANSRWQLNVFAQGQLGSWEGVCTPYAAEVSPSGGVEMLPQPSAPCSSHAAVEKNNAVECSETGHDARLALNMQLTPSSFDREKGCMTVGTAYTMSRRLDAEAAGGLLIEVGLREKAQRVRCKFLYLPDDESRGSGPAQMLRLEKLAVVRENVVGTAAPAASPPGGGLYDPPPGDRTNYFSLYCEDGLTLVFPTTCATDAAGFISVDWTAGAMRYQADRKFHQLDGSLASLELTEISAADAETYLPDFNTGQ</sequence>
<gene>
    <name evidence="1" type="ORF">PCAR00345_LOCUS4030</name>
</gene>
<organism evidence="1">
    <name type="scientific">Chrysotila carterae</name>
    <name type="common">Marine alga</name>
    <name type="synonym">Syracosphaera carterae</name>
    <dbReference type="NCBI Taxonomy" id="13221"/>
    <lineage>
        <taxon>Eukaryota</taxon>
        <taxon>Haptista</taxon>
        <taxon>Haptophyta</taxon>
        <taxon>Prymnesiophyceae</taxon>
        <taxon>Isochrysidales</taxon>
        <taxon>Isochrysidaceae</taxon>
        <taxon>Chrysotila</taxon>
    </lineage>
</organism>
<name>A0A7S4B393_CHRCT</name>
<dbReference type="SUPFAM" id="SSF54160">
    <property type="entry name" value="Chromo domain-like"/>
    <property type="match status" value="1"/>
</dbReference>
<dbReference type="GO" id="GO:0005634">
    <property type="term" value="C:nucleus"/>
    <property type="evidence" value="ECO:0007669"/>
    <property type="project" value="InterPro"/>
</dbReference>
<dbReference type="GO" id="GO:0006355">
    <property type="term" value="P:regulation of DNA-templated transcription"/>
    <property type="evidence" value="ECO:0007669"/>
    <property type="project" value="InterPro"/>
</dbReference>
<dbReference type="AlphaFoldDB" id="A0A7S4B393"/>
<evidence type="ECO:0000313" key="1">
    <source>
        <dbReference type="EMBL" id="CAE0751445.1"/>
    </source>
</evidence>